<dbReference type="AlphaFoldDB" id="A0AAV7J6Z1"/>
<evidence type="ECO:0000256" key="5">
    <source>
        <dbReference type="ARBA" id="ARBA00022833"/>
    </source>
</evidence>
<dbReference type="PROSITE" id="PS00028">
    <property type="entry name" value="ZINC_FINGER_C2H2_1"/>
    <property type="match status" value="7"/>
</dbReference>
<keyword evidence="2" id="KW-0479">Metal-binding</keyword>
<organism evidence="12 13">
    <name type="scientific">Cotesia glomerata</name>
    <name type="common">Lepidopteran parasitic wasp</name>
    <name type="synonym">Apanteles glomeratus</name>
    <dbReference type="NCBI Taxonomy" id="32391"/>
    <lineage>
        <taxon>Eukaryota</taxon>
        <taxon>Metazoa</taxon>
        <taxon>Ecdysozoa</taxon>
        <taxon>Arthropoda</taxon>
        <taxon>Hexapoda</taxon>
        <taxon>Insecta</taxon>
        <taxon>Pterygota</taxon>
        <taxon>Neoptera</taxon>
        <taxon>Endopterygota</taxon>
        <taxon>Hymenoptera</taxon>
        <taxon>Apocrita</taxon>
        <taxon>Ichneumonoidea</taxon>
        <taxon>Braconidae</taxon>
        <taxon>Microgastrinae</taxon>
        <taxon>Cotesia</taxon>
    </lineage>
</organism>
<gene>
    <name evidence="12" type="ORF">KQX54_010794</name>
</gene>
<dbReference type="GO" id="GO:0003676">
    <property type="term" value="F:nucleic acid binding"/>
    <property type="evidence" value="ECO:0007669"/>
    <property type="project" value="InterPro"/>
</dbReference>
<feature type="compositionally biased region" description="Acidic residues" evidence="10">
    <location>
        <begin position="213"/>
        <end position="237"/>
    </location>
</feature>
<dbReference type="InterPro" id="IPR003604">
    <property type="entry name" value="Matrin/U1-like-C_Znf_C2H2"/>
</dbReference>
<keyword evidence="7" id="KW-0804">Transcription</keyword>
<dbReference type="Pfam" id="PF00096">
    <property type="entry name" value="zf-C2H2"/>
    <property type="match status" value="1"/>
</dbReference>
<dbReference type="SUPFAM" id="SSF57667">
    <property type="entry name" value="beta-beta-alpha zinc fingers"/>
    <property type="match status" value="3"/>
</dbReference>
<dbReference type="GO" id="GO:0005634">
    <property type="term" value="C:nucleus"/>
    <property type="evidence" value="ECO:0007669"/>
    <property type="project" value="UniProtKB-SubCell"/>
</dbReference>
<accession>A0AAV7J6Z1</accession>
<feature type="region of interest" description="Disordered" evidence="10">
    <location>
        <begin position="153"/>
        <end position="337"/>
    </location>
</feature>
<keyword evidence="4 9" id="KW-0863">Zinc-finger</keyword>
<sequence>METSYDDEDDTHYCIKCHVTITGLENYIQHRQTNCRQLERKAVTPDPTVCYPEILNADAFFSSLELQSSSKTKPSGSRALAGLEPEKKSERLRGKRNKAKRYNEIEEPSAKEKLIALSPVVADLDDPTDHIGIPSLVGFPDLVVPFNDKSTSKLTVTSTLPKHVDELDKSKRDEEDRDQWLNDDLDEDSDTNKDTAGDESDSESDYRQRNSEDDSDESPVEDIGQEDSYSETDDQEDREYPPQPHTGGKWKPEQMLEHIAEENDDELDQDEAYHQDSLVPPPHTGGKWKPSEKTVEDEPAEFEEKEEDKEEKERTMTRNSREPPPGHTRGKWIPGASVTPSELRSGYWCSPCGRKLASKLVYSRHLRSDLHARRSIQEIEGDVKLPRSAGPLLRKKTRTKRQKVIALKRSTELKKTVVDNKPSKKTRRREKEILRCEMCHARVRRPQLGKHLLSHYHCRVAGLNPCSPTARRFILENMVNVVHQCPFRCTNCRFYCNTEETFLRHWRSSHANVPIDEEKNYTCVCCNFWCNGESDMEQHLLSKEHRETISMINGSVPIVIRRQLILSCETCNRGFRYNIQLQHHANETGHPLSWTATDEYQQRIQCPLCPQVLRSQVALQRHQLTAHKKKVLESKDEEERGSIVPYFCSFCSVNFETARDAVLHRRTPNHKQTVKEHKFSSQGVLPSRKDCGQCGDKFNNLTDYKRHLLKLHTDSCHKCLRCGELFALPQDLTKHTKERTCGKITQILENESRCVDGARKCLQCPFRTDSEAELIFHQALHAGTVEIYSEKPGSSKTPPTYRCPVCQKIFSKASLRFHILRHTREKPYRCSKCMESFSRKSALTVHVTECHPFLESEASQRIKNFLCLHCNTGFYTNKYLGLNPPYYNASTEAMERIQSVYAAQGNNLTSLPGRKH</sequence>
<feature type="compositionally biased region" description="Basic and acidic residues" evidence="10">
    <location>
        <begin position="162"/>
        <end position="180"/>
    </location>
</feature>
<comment type="subcellular location">
    <subcellularLocation>
        <location evidence="1">Nucleus</location>
    </subcellularLocation>
</comment>
<evidence type="ECO:0000256" key="2">
    <source>
        <dbReference type="ARBA" id="ARBA00022723"/>
    </source>
</evidence>
<dbReference type="InterPro" id="IPR050636">
    <property type="entry name" value="C2H2-ZF_domain-containing"/>
</dbReference>
<feature type="domain" description="C2H2-type" evidence="11">
    <location>
        <begin position="347"/>
        <end position="376"/>
    </location>
</feature>
<dbReference type="InterPro" id="IPR013087">
    <property type="entry name" value="Znf_C2H2_type"/>
</dbReference>
<feature type="region of interest" description="Disordered" evidence="10">
    <location>
        <begin position="69"/>
        <end position="102"/>
    </location>
</feature>
<proteinExistence type="predicted"/>
<dbReference type="EMBL" id="JAHXZJ010000001">
    <property type="protein sequence ID" value="KAH0567577.1"/>
    <property type="molecule type" value="Genomic_DNA"/>
</dbReference>
<dbReference type="Proteomes" id="UP000826195">
    <property type="component" value="Unassembled WGS sequence"/>
</dbReference>
<dbReference type="GO" id="GO:0008270">
    <property type="term" value="F:zinc ion binding"/>
    <property type="evidence" value="ECO:0007669"/>
    <property type="project" value="UniProtKB-KW"/>
</dbReference>
<keyword evidence="5" id="KW-0862">Zinc</keyword>
<evidence type="ECO:0000256" key="6">
    <source>
        <dbReference type="ARBA" id="ARBA00023015"/>
    </source>
</evidence>
<dbReference type="Pfam" id="PF12874">
    <property type="entry name" value="zf-met"/>
    <property type="match status" value="2"/>
</dbReference>
<evidence type="ECO:0000313" key="13">
    <source>
        <dbReference type="Proteomes" id="UP000826195"/>
    </source>
</evidence>
<feature type="domain" description="C2H2-type" evidence="11">
    <location>
        <begin position="689"/>
        <end position="717"/>
    </location>
</feature>
<evidence type="ECO:0000313" key="12">
    <source>
        <dbReference type="EMBL" id="KAH0567577.1"/>
    </source>
</evidence>
<dbReference type="PANTHER" id="PTHR47772">
    <property type="entry name" value="ZINC FINGER PROTEIN 200"/>
    <property type="match status" value="1"/>
</dbReference>
<feature type="compositionally biased region" description="Basic and acidic residues" evidence="10">
    <location>
        <begin position="311"/>
        <end position="321"/>
    </location>
</feature>
<keyword evidence="3" id="KW-0677">Repeat</keyword>
<keyword evidence="6" id="KW-0805">Transcription regulation</keyword>
<dbReference type="PANTHER" id="PTHR47772:SF13">
    <property type="entry name" value="GASTRULA ZINC FINGER PROTEIN XLCGF49.1-LIKE-RELATED"/>
    <property type="match status" value="1"/>
</dbReference>
<dbReference type="FunFam" id="3.30.160.60:FF:000100">
    <property type="entry name" value="Zinc finger 45-like"/>
    <property type="match status" value="1"/>
</dbReference>
<evidence type="ECO:0000259" key="11">
    <source>
        <dbReference type="PROSITE" id="PS50157"/>
    </source>
</evidence>
<name>A0AAV7J6Z1_COTGL</name>
<dbReference type="PROSITE" id="PS50157">
    <property type="entry name" value="ZINC_FINGER_C2H2_2"/>
    <property type="match status" value="4"/>
</dbReference>
<evidence type="ECO:0000256" key="7">
    <source>
        <dbReference type="ARBA" id="ARBA00023163"/>
    </source>
</evidence>
<dbReference type="Gene3D" id="3.30.160.60">
    <property type="entry name" value="Classic Zinc Finger"/>
    <property type="match status" value="5"/>
</dbReference>
<reference evidence="12 13" key="1">
    <citation type="journal article" date="2021" name="J. Hered.">
        <title>A chromosome-level genome assembly of the parasitoid wasp, Cotesia glomerata (Hymenoptera: Braconidae).</title>
        <authorList>
            <person name="Pinto B.J."/>
            <person name="Weis J.J."/>
            <person name="Gamble T."/>
            <person name="Ode P.J."/>
            <person name="Paul R."/>
            <person name="Zaspel J.M."/>
        </authorList>
    </citation>
    <scope>NUCLEOTIDE SEQUENCE [LARGE SCALE GENOMIC DNA]</scope>
    <source>
        <strain evidence="12">CgM1</strain>
    </source>
</reference>
<protein>
    <recommendedName>
        <fullName evidence="11">C2H2-type domain-containing protein</fullName>
    </recommendedName>
</protein>
<feature type="domain" description="C2H2-type" evidence="11">
    <location>
        <begin position="801"/>
        <end position="827"/>
    </location>
</feature>
<comment type="caution">
    <text evidence="12">The sequence shown here is derived from an EMBL/GenBank/DDBJ whole genome shotgun (WGS) entry which is preliminary data.</text>
</comment>
<keyword evidence="13" id="KW-1185">Reference proteome</keyword>
<evidence type="ECO:0000256" key="3">
    <source>
        <dbReference type="ARBA" id="ARBA00022737"/>
    </source>
</evidence>
<evidence type="ECO:0000256" key="1">
    <source>
        <dbReference type="ARBA" id="ARBA00004123"/>
    </source>
</evidence>
<evidence type="ECO:0000256" key="4">
    <source>
        <dbReference type="ARBA" id="ARBA00022771"/>
    </source>
</evidence>
<feature type="compositionally biased region" description="Acidic residues" evidence="10">
    <location>
        <begin position="297"/>
        <end position="310"/>
    </location>
</feature>
<evidence type="ECO:0000256" key="8">
    <source>
        <dbReference type="ARBA" id="ARBA00023242"/>
    </source>
</evidence>
<dbReference type="InterPro" id="IPR036236">
    <property type="entry name" value="Znf_C2H2_sf"/>
</dbReference>
<feature type="compositionally biased region" description="Basic and acidic residues" evidence="10">
    <location>
        <begin position="250"/>
        <end position="261"/>
    </location>
</feature>
<feature type="domain" description="C2H2-type" evidence="11">
    <location>
        <begin position="828"/>
        <end position="851"/>
    </location>
</feature>
<evidence type="ECO:0000256" key="10">
    <source>
        <dbReference type="SAM" id="MobiDB-lite"/>
    </source>
</evidence>
<dbReference type="SMART" id="SM00355">
    <property type="entry name" value="ZnF_C2H2"/>
    <property type="match status" value="12"/>
</dbReference>
<dbReference type="SMART" id="SM00451">
    <property type="entry name" value="ZnF_U1"/>
    <property type="match status" value="2"/>
</dbReference>
<evidence type="ECO:0000256" key="9">
    <source>
        <dbReference type="PROSITE-ProRule" id="PRU00042"/>
    </source>
</evidence>
<keyword evidence="8" id="KW-0539">Nucleus</keyword>